<protein>
    <submittedName>
        <fullName evidence="5">Trypsin Inhibitor like cysteine rich domain protein</fullName>
    </submittedName>
</protein>
<dbReference type="PANTHER" id="PTHR23259">
    <property type="entry name" value="RIDDLE"/>
    <property type="match status" value="1"/>
</dbReference>
<accession>A0A0C2C9K7</accession>
<evidence type="ECO:0000259" key="4">
    <source>
        <dbReference type="Pfam" id="PF01826"/>
    </source>
</evidence>
<dbReference type="InterPro" id="IPR002919">
    <property type="entry name" value="TIL_dom"/>
</dbReference>
<dbReference type="Gene3D" id="2.10.25.10">
    <property type="entry name" value="Laminin"/>
    <property type="match status" value="1"/>
</dbReference>
<dbReference type="SUPFAM" id="SSF57567">
    <property type="entry name" value="Serine protease inhibitors"/>
    <property type="match status" value="1"/>
</dbReference>
<keyword evidence="1" id="KW-0646">Protease inhibitor</keyword>
<keyword evidence="2" id="KW-0722">Serine protease inhibitor</keyword>
<sequence>MDPKFVHRIRTSGKCGKNQVFDPCFDDCEPTCEEPYKACPYLCRMEGGCACKYGYLRHENGRCVPKSCAKKTSEEEEDYWAKW</sequence>
<evidence type="ECO:0000313" key="5">
    <source>
        <dbReference type="EMBL" id="KIH52983.1"/>
    </source>
</evidence>
<keyword evidence="6" id="KW-1185">Reference proteome</keyword>
<dbReference type="Proteomes" id="UP000054047">
    <property type="component" value="Unassembled WGS sequence"/>
</dbReference>
<feature type="domain" description="TIL" evidence="4">
    <location>
        <begin position="15"/>
        <end position="67"/>
    </location>
</feature>
<evidence type="ECO:0000256" key="2">
    <source>
        <dbReference type="ARBA" id="ARBA00022900"/>
    </source>
</evidence>
<dbReference type="EMBL" id="KN742320">
    <property type="protein sequence ID" value="KIH52983.1"/>
    <property type="molecule type" value="Genomic_DNA"/>
</dbReference>
<dbReference type="CDD" id="cd19941">
    <property type="entry name" value="TIL"/>
    <property type="match status" value="1"/>
</dbReference>
<dbReference type="AlphaFoldDB" id="A0A0C2C9K7"/>
<organism evidence="5 6">
    <name type="scientific">Ancylostoma duodenale</name>
    <dbReference type="NCBI Taxonomy" id="51022"/>
    <lineage>
        <taxon>Eukaryota</taxon>
        <taxon>Metazoa</taxon>
        <taxon>Ecdysozoa</taxon>
        <taxon>Nematoda</taxon>
        <taxon>Chromadorea</taxon>
        <taxon>Rhabditida</taxon>
        <taxon>Rhabditina</taxon>
        <taxon>Rhabditomorpha</taxon>
        <taxon>Strongyloidea</taxon>
        <taxon>Ancylostomatidae</taxon>
        <taxon>Ancylostomatinae</taxon>
        <taxon>Ancylostoma</taxon>
    </lineage>
</organism>
<dbReference type="OrthoDB" id="5912264at2759"/>
<dbReference type="InterPro" id="IPR036084">
    <property type="entry name" value="Ser_inhib-like_sf"/>
</dbReference>
<dbReference type="InterPro" id="IPR051368">
    <property type="entry name" value="SerProtInhib-TIL_Domain"/>
</dbReference>
<keyword evidence="3" id="KW-1015">Disulfide bond</keyword>
<dbReference type="PANTHER" id="PTHR23259:SF69">
    <property type="entry name" value="GEO11767P1-RELATED"/>
    <property type="match status" value="1"/>
</dbReference>
<evidence type="ECO:0000256" key="3">
    <source>
        <dbReference type="ARBA" id="ARBA00023157"/>
    </source>
</evidence>
<name>A0A0C2C9K7_9BILA</name>
<proteinExistence type="predicted"/>
<dbReference type="GO" id="GO:0004867">
    <property type="term" value="F:serine-type endopeptidase inhibitor activity"/>
    <property type="evidence" value="ECO:0007669"/>
    <property type="project" value="UniProtKB-KW"/>
</dbReference>
<evidence type="ECO:0000256" key="1">
    <source>
        <dbReference type="ARBA" id="ARBA00022690"/>
    </source>
</evidence>
<gene>
    <name evidence="5" type="ORF">ANCDUO_16900</name>
</gene>
<reference evidence="5 6" key="1">
    <citation type="submission" date="2013-12" db="EMBL/GenBank/DDBJ databases">
        <title>Draft genome of the parsitic nematode Ancylostoma duodenale.</title>
        <authorList>
            <person name="Mitreva M."/>
        </authorList>
    </citation>
    <scope>NUCLEOTIDE SEQUENCE [LARGE SCALE GENOMIC DNA]</scope>
    <source>
        <strain evidence="5 6">Zhejiang</strain>
    </source>
</reference>
<evidence type="ECO:0000313" key="6">
    <source>
        <dbReference type="Proteomes" id="UP000054047"/>
    </source>
</evidence>
<dbReference type="Pfam" id="PF01826">
    <property type="entry name" value="TIL"/>
    <property type="match status" value="1"/>
</dbReference>